<accession>A0A3A4NRZ8</accession>
<name>A0A3A4NRZ8_ABYX5</name>
<organism evidence="1 2">
    <name type="scientific">Abyssobacteria bacterium (strain SURF_5)</name>
    <dbReference type="NCBI Taxonomy" id="2093360"/>
    <lineage>
        <taxon>Bacteria</taxon>
        <taxon>Pseudomonadati</taxon>
        <taxon>Candidatus Hydrogenedentota</taxon>
        <taxon>Candidatus Abyssobacteria</taxon>
    </lineage>
</organism>
<comment type="caution">
    <text evidence="1">The sequence shown here is derived from an EMBL/GenBank/DDBJ whole genome shotgun (WGS) entry which is preliminary data.</text>
</comment>
<proteinExistence type="predicted"/>
<evidence type="ECO:0008006" key="3">
    <source>
        <dbReference type="Google" id="ProtNLM"/>
    </source>
</evidence>
<reference evidence="1 2" key="1">
    <citation type="journal article" date="2017" name="ISME J.">
        <title>Energy and carbon metabolisms in a deep terrestrial subsurface fluid microbial community.</title>
        <authorList>
            <person name="Momper L."/>
            <person name="Jungbluth S.P."/>
            <person name="Lee M.D."/>
            <person name="Amend J.P."/>
        </authorList>
    </citation>
    <scope>NUCLEOTIDE SEQUENCE [LARGE SCALE GENOMIC DNA]</scope>
    <source>
        <strain evidence="1">SURF_5</strain>
    </source>
</reference>
<dbReference type="AlphaFoldDB" id="A0A3A4NRZ8"/>
<evidence type="ECO:0000313" key="1">
    <source>
        <dbReference type="EMBL" id="RJP21295.1"/>
    </source>
</evidence>
<sequence>MNDFELKKAFLKKIYHGYEQIVSTLGDWKCKPGCSDCCTSLAVVTTLEAAYLWERMPESLRANGSFMDNAPPLAFTTNEQASLCLSRTDFEEEELKESVARCPLLVDDRCSCYDARPFMCRLMLSSIDCRVSGHAEIPSALLSFNTAVLQILEDLDRDGWSGYLVHQLGHFQQDDLLERYISGEASLDDSRVRRNHANPGLLIPPEHQEQVADWLRKSDIWQCGYAR</sequence>
<evidence type="ECO:0000313" key="2">
    <source>
        <dbReference type="Proteomes" id="UP000265882"/>
    </source>
</evidence>
<gene>
    <name evidence="1" type="ORF">C4520_09785</name>
</gene>
<dbReference type="EMBL" id="QZKU01000068">
    <property type="protein sequence ID" value="RJP21295.1"/>
    <property type="molecule type" value="Genomic_DNA"/>
</dbReference>
<dbReference type="Proteomes" id="UP000265882">
    <property type="component" value="Unassembled WGS sequence"/>
</dbReference>
<protein>
    <recommendedName>
        <fullName evidence="3">YkgJ family cysteine cluster protein</fullName>
    </recommendedName>
</protein>